<dbReference type="AlphaFoldDB" id="A0A166TXB8"/>
<feature type="region of interest" description="Disordered" evidence="2">
    <location>
        <begin position="70"/>
        <end position="109"/>
    </location>
</feature>
<feature type="compositionally biased region" description="Polar residues" evidence="2">
    <location>
        <begin position="70"/>
        <end position="81"/>
    </location>
</feature>
<evidence type="ECO:0000256" key="1">
    <source>
        <dbReference type="HAMAP-Rule" id="MF_01232"/>
    </source>
</evidence>
<dbReference type="InterPro" id="IPR014230">
    <property type="entry name" value="Spore_YhbH"/>
</dbReference>
<evidence type="ECO:0000313" key="3">
    <source>
        <dbReference type="EMBL" id="OAA94314.1"/>
    </source>
</evidence>
<dbReference type="Proteomes" id="UP000093694">
    <property type="component" value="Unassembled WGS sequence"/>
</dbReference>
<name>A0A166TXB8_9CLOT</name>
<proteinExistence type="inferred from homology"/>
<dbReference type="HAMAP" id="MF_01232">
    <property type="entry name" value="UPF0229"/>
    <property type="match status" value="1"/>
</dbReference>
<reference evidence="3 5" key="1">
    <citation type="journal article" date="2015" name="Biotechnol. Bioeng.">
        <title>Genome sequence and phenotypic characterization of Caulobacter segnis.</title>
        <authorList>
            <person name="Patel S."/>
            <person name="Fletcher B."/>
            <person name="Scott D.C."/>
            <person name="Ely B."/>
        </authorList>
    </citation>
    <scope>NUCLEOTIDE SEQUENCE [LARGE SCALE GENOMIC DNA]</scope>
    <source>
        <strain evidence="3 5">PS02</strain>
    </source>
</reference>
<dbReference type="RefSeq" id="WP_063600322.1">
    <property type="nucleotide sequence ID" value="NZ_LITQ01000004.1"/>
</dbReference>
<sequence>MAIFREFDPRDHHDRSLEDRRRHKQLVEKSIKDNLADIISEESIIGQSKDKKIKIPIKGIKEYHFIYGDNSPQVGSGNGSQKRGDKIGRSLEKNGSKGKGGAGNEEGEDMYETEITLEELMNYLLEDMELPLMDKKKFSELLSKKSLKKSGYQRNGINPRLAKKRTVIEKLKRQQNSKRAIREASKDPLFQNKTISKDIDSRFPFRQEDLRYFRIKEKKKRELNAAVICVMDTSGSMDSTRKFLARSFFFILYQFVKAKYNNVEIKFISHSTKAKVVTENEFFHKVESGGTYISSGLNKALEVIEENYNPAYWNVYTFYVSDGDNWDEDNERALKAAKDLCEVCNLFSYAEIIPSYFGSNIKNIFRRGIDKNNFSTVTINEKQDLWISLKKILKKELEGR</sequence>
<comment type="caution">
    <text evidence="3">The sequence shown here is derived from an EMBL/GenBank/DDBJ whole genome shotgun (WGS) entry which is preliminary data.</text>
</comment>
<evidence type="ECO:0000313" key="6">
    <source>
        <dbReference type="Proteomes" id="UP000093694"/>
    </source>
</evidence>
<organism evidence="3 5">
    <name type="scientific">Clostridium coskatii</name>
    <dbReference type="NCBI Taxonomy" id="1705578"/>
    <lineage>
        <taxon>Bacteria</taxon>
        <taxon>Bacillati</taxon>
        <taxon>Bacillota</taxon>
        <taxon>Clostridia</taxon>
        <taxon>Eubacteriales</taxon>
        <taxon>Clostridiaceae</taxon>
        <taxon>Clostridium</taxon>
    </lineage>
</organism>
<accession>A0A166TXB8</accession>
<dbReference type="NCBIfam" id="TIGR02877">
    <property type="entry name" value="spore_yhbH"/>
    <property type="match status" value="1"/>
</dbReference>
<dbReference type="InterPro" id="IPR036465">
    <property type="entry name" value="vWFA_dom_sf"/>
</dbReference>
<dbReference type="SUPFAM" id="SSF53300">
    <property type="entry name" value="vWA-like"/>
    <property type="match status" value="1"/>
</dbReference>
<dbReference type="Proteomes" id="UP000077384">
    <property type="component" value="Unassembled WGS sequence"/>
</dbReference>
<keyword evidence="6" id="KW-1185">Reference proteome</keyword>
<evidence type="ECO:0000313" key="4">
    <source>
        <dbReference type="EMBL" id="OBR95630.1"/>
    </source>
</evidence>
<dbReference type="Pfam" id="PF04285">
    <property type="entry name" value="DUF444"/>
    <property type="match status" value="1"/>
</dbReference>
<gene>
    <name evidence="4" type="ORF">CLCOS_14230</name>
    <name evidence="3" type="ORF">WX73_03414</name>
</gene>
<evidence type="ECO:0000256" key="2">
    <source>
        <dbReference type="SAM" id="MobiDB-lite"/>
    </source>
</evidence>
<dbReference type="PANTHER" id="PTHR30510:SF2">
    <property type="entry name" value="UPF0229 PROTEIN YEAH"/>
    <property type="match status" value="1"/>
</dbReference>
<dbReference type="EMBL" id="LITQ01000004">
    <property type="protein sequence ID" value="OAA94314.1"/>
    <property type="molecule type" value="Genomic_DNA"/>
</dbReference>
<dbReference type="EMBL" id="LROR01000037">
    <property type="protein sequence ID" value="OBR95630.1"/>
    <property type="molecule type" value="Genomic_DNA"/>
</dbReference>
<dbReference type="InterPro" id="IPR006698">
    <property type="entry name" value="UPF0229"/>
</dbReference>
<dbReference type="Gene3D" id="3.40.50.410">
    <property type="entry name" value="von Willebrand factor, type A domain"/>
    <property type="match status" value="1"/>
</dbReference>
<dbReference type="PANTHER" id="PTHR30510">
    <property type="entry name" value="UPF0229 PROTEIN YEAH"/>
    <property type="match status" value="1"/>
</dbReference>
<reference evidence="4 6" key="2">
    <citation type="journal article" date="2016" name="Front. Microbiol.">
        <title>Industrial Acetogenic Biocatalysts: A Comparative Metabolic and Genomic Analysis.</title>
        <authorList>
            <person name="Bengelsdorf F."/>
            <person name="Poehlein A."/>
            <person name="Sonja S."/>
            <person name="Erz C."/>
            <person name="Hummel T."/>
            <person name="Hoffmeister S."/>
            <person name="Daniel R."/>
            <person name="Durre P."/>
        </authorList>
    </citation>
    <scope>NUCLEOTIDE SEQUENCE [LARGE SCALE GENOMIC DNA]</scope>
    <source>
        <strain evidence="4 6">PTA-10522</strain>
    </source>
</reference>
<dbReference type="CDD" id="cd00198">
    <property type="entry name" value="vWFA"/>
    <property type="match status" value="1"/>
</dbReference>
<feature type="region of interest" description="Disordered" evidence="2">
    <location>
        <begin position="1"/>
        <end position="21"/>
    </location>
</feature>
<feature type="compositionally biased region" description="Basic and acidic residues" evidence="2">
    <location>
        <begin position="82"/>
        <end position="95"/>
    </location>
</feature>
<comment type="similarity">
    <text evidence="1">Belongs to the UPF0229 family.</text>
</comment>
<protein>
    <recommendedName>
        <fullName evidence="1">UPF0229 protein CLCOS_14230</fullName>
    </recommendedName>
</protein>
<dbReference type="PATRIC" id="fig|1705578.3.peg.3485"/>
<evidence type="ECO:0000313" key="5">
    <source>
        <dbReference type="Proteomes" id="UP000077384"/>
    </source>
</evidence>